<reference evidence="9" key="1">
    <citation type="submission" date="2016-12" db="EMBL/GenBank/DDBJ databases">
        <authorList>
            <person name="Varghese N."/>
            <person name="Submissions S."/>
        </authorList>
    </citation>
    <scope>NUCLEOTIDE SEQUENCE [LARGE SCALE GENOMIC DNA]</scope>
    <source>
        <strain evidence="9">DSM 11544</strain>
    </source>
</reference>
<dbReference type="InterPro" id="IPR050554">
    <property type="entry name" value="Met_Synthase/Corrinoid"/>
</dbReference>
<keyword evidence="2 8" id="KW-0489">Methyltransferase</keyword>
<dbReference type="InterPro" id="IPR011005">
    <property type="entry name" value="Dihydropteroate_synth-like_sf"/>
</dbReference>
<evidence type="ECO:0000256" key="5">
    <source>
        <dbReference type="ARBA" id="ARBA00022723"/>
    </source>
</evidence>
<dbReference type="EMBL" id="FRDN01000004">
    <property type="protein sequence ID" value="SHN58446.1"/>
    <property type="molecule type" value="Genomic_DNA"/>
</dbReference>
<keyword evidence="5" id="KW-0479">Metal-binding</keyword>
<dbReference type="AlphaFoldDB" id="A0A1M7SIZ1"/>
<keyword evidence="9" id="KW-1185">Reference proteome</keyword>
<dbReference type="GO" id="GO:0050667">
    <property type="term" value="P:homocysteine metabolic process"/>
    <property type="evidence" value="ECO:0007669"/>
    <property type="project" value="TreeGrafter"/>
</dbReference>
<comment type="similarity">
    <text evidence="1">Belongs to the vitamin-B12 dependent methionine synthase family.</text>
</comment>
<keyword evidence="3" id="KW-0846">Cobalamin</keyword>
<evidence type="ECO:0000313" key="8">
    <source>
        <dbReference type="EMBL" id="SHN58446.1"/>
    </source>
</evidence>
<evidence type="ECO:0000256" key="6">
    <source>
        <dbReference type="ARBA" id="ARBA00023285"/>
    </source>
</evidence>
<dbReference type="GO" id="GO:0008705">
    <property type="term" value="F:methionine synthase activity"/>
    <property type="evidence" value="ECO:0007669"/>
    <property type="project" value="TreeGrafter"/>
</dbReference>
<dbReference type="InterPro" id="IPR000489">
    <property type="entry name" value="Pterin-binding_dom"/>
</dbReference>
<feature type="domain" description="Pterin-binding" evidence="7">
    <location>
        <begin position="1"/>
        <end position="269"/>
    </location>
</feature>
<proteinExistence type="inferred from homology"/>
<keyword evidence="6" id="KW-0170">Cobalt</keyword>
<dbReference type="GO" id="GO:0031419">
    <property type="term" value="F:cobalamin binding"/>
    <property type="evidence" value="ECO:0007669"/>
    <property type="project" value="UniProtKB-KW"/>
</dbReference>
<dbReference type="PANTHER" id="PTHR45833:SF1">
    <property type="entry name" value="METHIONINE SYNTHASE"/>
    <property type="match status" value="1"/>
</dbReference>
<dbReference type="GO" id="GO:0005829">
    <property type="term" value="C:cytosol"/>
    <property type="evidence" value="ECO:0007669"/>
    <property type="project" value="TreeGrafter"/>
</dbReference>
<evidence type="ECO:0000313" key="9">
    <source>
        <dbReference type="Proteomes" id="UP000184010"/>
    </source>
</evidence>
<evidence type="ECO:0000256" key="4">
    <source>
        <dbReference type="ARBA" id="ARBA00022679"/>
    </source>
</evidence>
<gene>
    <name evidence="8" type="ORF">SAMN02745215_00928</name>
</gene>
<sequence length="269" mass="29174">MIIIGEKINGAIPSVARAIAEKDAGFIRNLAKIQSDAGADFIDVCASTDVSIELETLKWLIDLVQEVTDTPICIDSPHAQTCVAAIEFCKRPGLINSVSGEGDKIDAVFPVIADTKWQCAALLCDDSGISKTAEKRLEVFTNIMKRAKEFGIAPSRLHIDPLVEMLCTSEDGINMIADVIREIKRQYPAIHITGGFSNISFNLPARKLVNQAFCVLAINAGMDSGILDPTNQDLVGMIYAAEALLGQDEYCMEYIGAFREGKFGQKNSA</sequence>
<dbReference type="GO" id="GO:0046653">
    <property type="term" value="P:tetrahydrofolate metabolic process"/>
    <property type="evidence" value="ECO:0007669"/>
    <property type="project" value="TreeGrafter"/>
</dbReference>
<organism evidence="8 9">
    <name type="scientific">Desulfitobacterium chlororespirans DSM 11544</name>
    <dbReference type="NCBI Taxonomy" id="1121395"/>
    <lineage>
        <taxon>Bacteria</taxon>
        <taxon>Bacillati</taxon>
        <taxon>Bacillota</taxon>
        <taxon>Clostridia</taxon>
        <taxon>Eubacteriales</taxon>
        <taxon>Desulfitobacteriaceae</taxon>
        <taxon>Desulfitobacterium</taxon>
    </lineage>
</organism>
<dbReference type="PROSITE" id="PS50972">
    <property type="entry name" value="PTERIN_BINDING"/>
    <property type="match status" value="1"/>
</dbReference>
<protein>
    <submittedName>
        <fullName evidence="8">5-methyltetrahydrofolate--homocysteine methyltransferase</fullName>
    </submittedName>
</protein>
<dbReference type="RefSeq" id="WP_072771485.1">
    <property type="nucleotide sequence ID" value="NZ_FRDN01000004.1"/>
</dbReference>
<dbReference type="PANTHER" id="PTHR45833">
    <property type="entry name" value="METHIONINE SYNTHASE"/>
    <property type="match status" value="1"/>
</dbReference>
<evidence type="ECO:0000256" key="2">
    <source>
        <dbReference type="ARBA" id="ARBA00022603"/>
    </source>
</evidence>
<keyword evidence="4 8" id="KW-0808">Transferase</keyword>
<evidence type="ECO:0000256" key="3">
    <source>
        <dbReference type="ARBA" id="ARBA00022628"/>
    </source>
</evidence>
<dbReference type="NCBIfam" id="NF005719">
    <property type="entry name" value="PRK07535.1"/>
    <property type="match status" value="1"/>
</dbReference>
<name>A0A1M7SIZ1_9FIRM</name>
<dbReference type="SUPFAM" id="SSF51717">
    <property type="entry name" value="Dihydropteroate synthetase-like"/>
    <property type="match status" value="1"/>
</dbReference>
<accession>A0A1M7SIZ1</accession>
<dbReference type="Proteomes" id="UP000184010">
    <property type="component" value="Unassembled WGS sequence"/>
</dbReference>
<evidence type="ECO:0000259" key="7">
    <source>
        <dbReference type="PROSITE" id="PS50972"/>
    </source>
</evidence>
<dbReference type="GO" id="GO:0046872">
    <property type="term" value="F:metal ion binding"/>
    <property type="evidence" value="ECO:0007669"/>
    <property type="project" value="UniProtKB-KW"/>
</dbReference>
<dbReference type="Pfam" id="PF00809">
    <property type="entry name" value="Pterin_bind"/>
    <property type="match status" value="1"/>
</dbReference>
<evidence type="ECO:0000256" key="1">
    <source>
        <dbReference type="ARBA" id="ARBA00010398"/>
    </source>
</evidence>
<dbReference type="Gene3D" id="3.20.20.20">
    <property type="entry name" value="Dihydropteroate synthase-like"/>
    <property type="match status" value="1"/>
</dbReference>
<dbReference type="STRING" id="1121395.SAMN02745215_00928"/>
<dbReference type="GO" id="GO:0032259">
    <property type="term" value="P:methylation"/>
    <property type="evidence" value="ECO:0007669"/>
    <property type="project" value="UniProtKB-KW"/>
</dbReference>